<feature type="region of interest" description="Disordered" evidence="1">
    <location>
        <begin position="252"/>
        <end position="348"/>
    </location>
</feature>
<accession>A0AAU9KXY1</accession>
<dbReference type="InterPro" id="IPR028015">
    <property type="entry name" value="CCDC84-like"/>
</dbReference>
<dbReference type="PANTHER" id="PTHR31198">
    <property type="entry name" value="COILED-COIL DOMAIN-CONTAINING PROTEIN 84"/>
    <property type="match status" value="1"/>
</dbReference>
<organism evidence="2 3">
    <name type="scientific">Peronospora belbahrii</name>
    <dbReference type="NCBI Taxonomy" id="622444"/>
    <lineage>
        <taxon>Eukaryota</taxon>
        <taxon>Sar</taxon>
        <taxon>Stramenopiles</taxon>
        <taxon>Oomycota</taxon>
        <taxon>Peronosporomycetes</taxon>
        <taxon>Peronosporales</taxon>
        <taxon>Peronosporaceae</taxon>
        <taxon>Peronospora</taxon>
    </lineage>
</organism>
<dbReference type="AlphaFoldDB" id="A0AAU9KXY1"/>
<evidence type="ECO:0000313" key="2">
    <source>
        <dbReference type="EMBL" id="CAH0479107.1"/>
    </source>
</evidence>
<proteinExistence type="predicted"/>
<protein>
    <submittedName>
        <fullName evidence="2">Uncharacterized protein</fullName>
    </submittedName>
</protein>
<gene>
    <name evidence="2" type="ORF">PBS003_LOCUS5773</name>
</gene>
<evidence type="ECO:0000256" key="1">
    <source>
        <dbReference type="SAM" id="MobiDB-lite"/>
    </source>
</evidence>
<dbReference type="Proteomes" id="UP001160483">
    <property type="component" value="Unassembled WGS sequence"/>
</dbReference>
<name>A0AAU9KXY1_9STRA</name>
<feature type="compositionally biased region" description="Basic and acidic residues" evidence="1">
    <location>
        <begin position="274"/>
        <end position="284"/>
    </location>
</feature>
<feature type="compositionally biased region" description="Basic and acidic residues" evidence="1">
    <location>
        <begin position="332"/>
        <end position="348"/>
    </location>
</feature>
<reference evidence="2" key="1">
    <citation type="submission" date="2021-11" db="EMBL/GenBank/DDBJ databases">
        <authorList>
            <person name="Islam A."/>
            <person name="Islam S."/>
            <person name="Flora M.S."/>
            <person name="Rahman M."/>
            <person name="Ziaur R.M."/>
            <person name="Epstein J.H."/>
            <person name="Hassan M."/>
            <person name="Klassen M."/>
            <person name="Woodard K."/>
            <person name="Webb A."/>
            <person name="Webby R.J."/>
            <person name="El Zowalaty M.E."/>
        </authorList>
    </citation>
    <scope>NUCLEOTIDE SEQUENCE</scope>
    <source>
        <strain evidence="2">Pbs3</strain>
    </source>
</reference>
<dbReference type="EMBL" id="CAKKTJ010000293">
    <property type="protein sequence ID" value="CAH0479107.1"/>
    <property type="molecule type" value="Genomic_DNA"/>
</dbReference>
<evidence type="ECO:0000313" key="3">
    <source>
        <dbReference type="Proteomes" id="UP001160483"/>
    </source>
</evidence>
<dbReference type="PANTHER" id="PTHR31198:SF1">
    <property type="entry name" value="CENTROSOMAL AT-AC SPLICING FACTOR"/>
    <property type="match status" value="1"/>
</dbReference>
<comment type="caution">
    <text evidence="2">The sequence shown here is derived from an EMBL/GenBank/DDBJ whole genome shotgun (WGS) entry which is preliminary data.</text>
</comment>
<sequence>MRAQLSLQAAQWRELEKRRSTGKMANNHVEKQEKVEERVTTSERVEAFLSSAATRLQQVEKMNSRMGEDIPVVTVTREQQEALLGPHLALGKRCKTILSSEGILQNPLGRHEGKRVWGGGIVKLRMNQWIPWAIDQLVKEEQADKLDMQETGVEGITFTHRVTDIAQGDGLTSIMPVSWVANVRNVHTAAVPPWMVQTEEEYKKCNYRMPVVSSVSPARLTSKADKTRRDIFSELQSKSVCGQDWLPNFGGVWQEGPRSKTKQAFRKAVNAVKPTRDCDRDSRSKFHPSQLQGATPLPQVSPIDSQEPQPPAAVQDSVPEQKQATMRLSPPESRDNESQMKNLFDAKKQLLLAQKERLRAKMAVRRPQ</sequence>
<dbReference type="Pfam" id="PF14968">
    <property type="entry name" value="CCDC84"/>
    <property type="match status" value="1"/>
</dbReference>